<evidence type="ECO:0000313" key="4">
    <source>
        <dbReference type="Proteomes" id="UP001219518"/>
    </source>
</evidence>
<evidence type="ECO:0000256" key="1">
    <source>
        <dbReference type="SAM" id="MobiDB-lite"/>
    </source>
</evidence>
<feature type="compositionally biased region" description="Basic and acidic residues" evidence="1">
    <location>
        <begin position="32"/>
        <end position="46"/>
    </location>
</feature>
<reference evidence="3" key="1">
    <citation type="submission" date="2021-07" db="EMBL/GenBank/DDBJ databases">
        <authorList>
            <person name="Catto M.A."/>
            <person name="Jacobson A."/>
            <person name="Kennedy G."/>
            <person name="Labadie P."/>
            <person name="Hunt B.G."/>
            <person name="Srinivasan R."/>
        </authorList>
    </citation>
    <scope>NUCLEOTIDE SEQUENCE</scope>
    <source>
        <strain evidence="3">PL_HMW_Pooled</strain>
        <tissue evidence="3">Head</tissue>
    </source>
</reference>
<gene>
    <name evidence="3" type="ORF">KUF71_001896</name>
</gene>
<evidence type="ECO:0000313" key="3">
    <source>
        <dbReference type="EMBL" id="KAK3923488.1"/>
    </source>
</evidence>
<organism evidence="3 4">
    <name type="scientific">Frankliniella fusca</name>
    <dbReference type="NCBI Taxonomy" id="407009"/>
    <lineage>
        <taxon>Eukaryota</taxon>
        <taxon>Metazoa</taxon>
        <taxon>Ecdysozoa</taxon>
        <taxon>Arthropoda</taxon>
        <taxon>Hexapoda</taxon>
        <taxon>Insecta</taxon>
        <taxon>Pterygota</taxon>
        <taxon>Neoptera</taxon>
        <taxon>Paraneoptera</taxon>
        <taxon>Thysanoptera</taxon>
        <taxon>Terebrantia</taxon>
        <taxon>Thripoidea</taxon>
        <taxon>Thripidae</taxon>
        <taxon>Frankliniella</taxon>
    </lineage>
</organism>
<feature type="region of interest" description="Disordered" evidence="1">
    <location>
        <begin position="30"/>
        <end position="59"/>
    </location>
</feature>
<dbReference type="PANTHER" id="PTHR10773">
    <property type="entry name" value="DNA-DIRECTED RNA POLYMERASES I, II, AND III SUBUNIT RPABC2"/>
    <property type="match status" value="1"/>
</dbReference>
<dbReference type="PANTHER" id="PTHR10773:SF19">
    <property type="match status" value="1"/>
</dbReference>
<dbReference type="EMBL" id="JAHWGI010001147">
    <property type="protein sequence ID" value="KAK3923488.1"/>
    <property type="molecule type" value="Genomic_DNA"/>
</dbReference>
<dbReference type="Pfam" id="PF25273">
    <property type="entry name" value="DUF7869"/>
    <property type="match status" value="1"/>
</dbReference>
<feature type="region of interest" description="Disordered" evidence="1">
    <location>
        <begin position="120"/>
        <end position="147"/>
    </location>
</feature>
<protein>
    <submittedName>
        <fullName evidence="3">Propionyl-CoA carboxylase beta chain 6</fullName>
    </submittedName>
</protein>
<feature type="compositionally biased region" description="Polar residues" evidence="1">
    <location>
        <begin position="125"/>
        <end position="136"/>
    </location>
</feature>
<feature type="region of interest" description="Disordered" evidence="1">
    <location>
        <begin position="963"/>
        <end position="990"/>
    </location>
</feature>
<dbReference type="AlphaFoldDB" id="A0AAE1HLM9"/>
<feature type="compositionally biased region" description="Polar residues" evidence="1">
    <location>
        <begin position="349"/>
        <end position="361"/>
    </location>
</feature>
<feature type="compositionally biased region" description="Acidic residues" evidence="1">
    <location>
        <begin position="963"/>
        <end position="980"/>
    </location>
</feature>
<comment type="caution">
    <text evidence="3">The sequence shown here is derived from an EMBL/GenBank/DDBJ whole genome shotgun (WGS) entry which is preliminary data.</text>
</comment>
<feature type="region of interest" description="Disordered" evidence="1">
    <location>
        <begin position="318"/>
        <end position="435"/>
    </location>
</feature>
<dbReference type="Proteomes" id="UP001219518">
    <property type="component" value="Unassembled WGS sequence"/>
</dbReference>
<proteinExistence type="predicted"/>
<accession>A0AAE1HLM9</accession>
<keyword evidence="4" id="KW-1185">Reference proteome</keyword>
<name>A0AAE1HLM9_9NEOP</name>
<dbReference type="InterPro" id="IPR057191">
    <property type="entry name" value="DUF7869"/>
</dbReference>
<feature type="domain" description="DUF7869" evidence="2">
    <location>
        <begin position="741"/>
        <end position="900"/>
    </location>
</feature>
<evidence type="ECO:0000259" key="2">
    <source>
        <dbReference type="Pfam" id="PF25273"/>
    </source>
</evidence>
<sequence length="990" mass="111394">MLGTGYKAKVALWIGQAKCRKKLVFRSPSKIGSEKHRKDFIAKSKDISTPAQPQGEGERNDVLAANKLPSLPSTTPPKFTGQFDYISSPSVKSDLTSPLKGFSKVSGDLQTSRNKLGTVAGRANLSPTTPVRSETLSSSRKHSFSNSNKKNLFAEETLSTENVNTLQKASLRSPCAFRHRPSEVAQRRTTLPSSEFPVASHHNVNRKNEQSVKVSPFKSVSLKATDSWTIAPLPDPTVDSIQLYFLLSNDSVDTPCNIRVLGFGKNFTSPNLLSKDSGFNNTGCDGFDDFLGGLDDCEITPQGAKVIYKEPIESTSAQISPVSVARHSASGPPSDLESSQLEDSGRDTLLQTHPVTGIISSENRRQRTISTASDAPDHGSNLDDDVERDPTYETPHQTRKRTRTPGTGSASPVRKRARNPAMWKSNLRKVAKNSGQEYVTARGKEMPAKVMRAGCSCKFDCLHRVPEEKRKEAFNTFWSLGDHERQWEFIRAHSVSKPTKPEKGKRACHRKFYIEKERVCKKMFMTTLSIWDSWIDSAYSHVNSSKGKTSTPDKRGRHKNHPLQITPEKINSVQEHVSQFPRVPSHYCRQRTKREYLENGLTLKKMARHYVSWAKSKNLPPSAVANIRQYEDIVNSHFNLGFFKPKKDQCKLCCLMRSKDNTPEVREKYKQQWIAHIKNKDLLKRIKDRDKAAADKDRSIALCSFDLQKQLTCPKSEASPFYYSSKLNVFNFTVFHSIHRLGFCYLWHEGMAKKGSDEVSSSLFHFITELVEKGYKEIIFYSDNCGGQNKNRFIFSMYQLAAVKYSIKITHKFLEPGHTMMEVDSIHARIEKAASGKEIFDFDDWVNAIENAKEELPKYKNWESDLKGKTIALKKVKEVCINGSEGNLVRIKNDHDGDVVTLSPNKPGRPVNLKTYNPPPAYNSAIPLSANTVRDLTNLCNSLAIPISKHPFYNALLSECNPTEEDNATNPEYETDEDLCMGDTLEKEGE</sequence>
<reference evidence="3" key="2">
    <citation type="journal article" date="2023" name="BMC Genomics">
        <title>Pest status, molecular evolution, and epigenetic factors derived from the genome assembly of Frankliniella fusca, a thysanopteran phytovirus vector.</title>
        <authorList>
            <person name="Catto M.A."/>
            <person name="Labadie P.E."/>
            <person name="Jacobson A.L."/>
            <person name="Kennedy G.G."/>
            <person name="Srinivasan R."/>
            <person name="Hunt B.G."/>
        </authorList>
    </citation>
    <scope>NUCLEOTIDE SEQUENCE</scope>
    <source>
        <strain evidence="3">PL_HMW_Pooled</strain>
    </source>
</reference>